<reference evidence="1 2" key="1">
    <citation type="journal article" date="2022" name="Hortic Res">
        <title>A haplotype resolved chromosomal level avocado genome allows analysis of novel avocado genes.</title>
        <authorList>
            <person name="Nath O."/>
            <person name="Fletcher S.J."/>
            <person name="Hayward A."/>
            <person name="Shaw L.M."/>
            <person name="Masouleh A.K."/>
            <person name="Furtado A."/>
            <person name="Henry R.J."/>
            <person name="Mitter N."/>
        </authorList>
    </citation>
    <scope>NUCLEOTIDE SEQUENCE [LARGE SCALE GENOMIC DNA]</scope>
    <source>
        <strain evidence="2">cv. Hass</strain>
    </source>
</reference>
<dbReference type="Proteomes" id="UP001234297">
    <property type="component" value="Chromosome 5"/>
</dbReference>
<organism evidence="1 2">
    <name type="scientific">Persea americana</name>
    <name type="common">Avocado</name>
    <dbReference type="NCBI Taxonomy" id="3435"/>
    <lineage>
        <taxon>Eukaryota</taxon>
        <taxon>Viridiplantae</taxon>
        <taxon>Streptophyta</taxon>
        <taxon>Embryophyta</taxon>
        <taxon>Tracheophyta</taxon>
        <taxon>Spermatophyta</taxon>
        <taxon>Magnoliopsida</taxon>
        <taxon>Magnoliidae</taxon>
        <taxon>Laurales</taxon>
        <taxon>Lauraceae</taxon>
        <taxon>Persea</taxon>
    </lineage>
</organism>
<dbReference type="EMBL" id="CM056813">
    <property type="protein sequence ID" value="KAJ8638972.1"/>
    <property type="molecule type" value="Genomic_DNA"/>
</dbReference>
<name>A0ACC2M1A1_PERAE</name>
<sequence>MWERQEKWMASIRRAYKDEADKARRLKIFTENVEYVESFNKQEGQTYRLSITDSMDLTDKEMRGWLGKDGDEEIVEYSDNEENDLEHLKAQTRANPELRFRRVQAAAAAPTPPRCSPALARRPHQLIAHHFVEAESSEGGEPSFSFLAQSQRQNKSRERSSLWHTCLSSHAN</sequence>
<accession>A0ACC2M1A1</accession>
<comment type="caution">
    <text evidence="1">The sequence shown here is derived from an EMBL/GenBank/DDBJ whole genome shotgun (WGS) entry which is preliminary data.</text>
</comment>
<keyword evidence="2" id="KW-1185">Reference proteome</keyword>
<gene>
    <name evidence="1" type="ORF">MRB53_015666</name>
</gene>
<protein>
    <submittedName>
        <fullName evidence="1">Uncharacterized protein</fullName>
    </submittedName>
</protein>
<evidence type="ECO:0000313" key="1">
    <source>
        <dbReference type="EMBL" id="KAJ8638972.1"/>
    </source>
</evidence>
<proteinExistence type="predicted"/>
<evidence type="ECO:0000313" key="2">
    <source>
        <dbReference type="Proteomes" id="UP001234297"/>
    </source>
</evidence>